<dbReference type="RefSeq" id="WP_157103131.1">
    <property type="nucleotide sequence ID" value="NZ_JAAXOP010000017.1"/>
</dbReference>
<sequence length="226" mass="23676">MVSLITEGRTVDKQGRPFLRRRYQPWVALIAILALICAIVWIKALTTADADHTAMACNAPTPAAGPNAVAPAALGQVVSPARLHDVEPAPLARARVRVLNASGQRGLAQHIASKLGDYGFASPPAPVFANDAVYVNGDLECTGQIRYGVQGRPAAAAVQLVAPCAELIEDERTDDTVDLALGSLFGNDLQPGTDAEEVLRALKNPAPGSNPDVDSALLEAARTARC</sequence>
<name>A0A846Y6F5_9NOCA</name>
<dbReference type="Proteomes" id="UP000565711">
    <property type="component" value="Unassembled WGS sequence"/>
</dbReference>
<protein>
    <submittedName>
        <fullName evidence="3">Envelope integrity protein Cei</fullName>
    </submittedName>
</protein>
<feature type="domain" description="LytR/CpsA/Psr regulator C-terminal" evidence="2">
    <location>
        <begin position="94"/>
        <end position="185"/>
    </location>
</feature>
<keyword evidence="1" id="KW-0812">Transmembrane</keyword>
<feature type="transmembrane region" description="Helical" evidence="1">
    <location>
        <begin position="23"/>
        <end position="42"/>
    </location>
</feature>
<dbReference type="NCBIfam" id="NF035953">
    <property type="entry name" value="integrity_Cei"/>
    <property type="match status" value="1"/>
</dbReference>
<accession>A0A846Y6F5</accession>
<gene>
    <name evidence="3" type="primary">cei</name>
    <name evidence="3" type="ORF">HGA08_24085</name>
</gene>
<dbReference type="Gene3D" id="3.30.70.2390">
    <property type="match status" value="1"/>
</dbReference>
<keyword evidence="1" id="KW-1133">Transmembrane helix</keyword>
<evidence type="ECO:0000259" key="2">
    <source>
        <dbReference type="Pfam" id="PF13399"/>
    </source>
</evidence>
<comment type="caution">
    <text evidence="3">The sequence shown here is derived from an EMBL/GenBank/DDBJ whole genome shotgun (WGS) entry which is preliminary data.</text>
</comment>
<organism evidence="3 4">
    <name type="scientific">Nocardia vermiculata</name>
    <dbReference type="NCBI Taxonomy" id="257274"/>
    <lineage>
        <taxon>Bacteria</taxon>
        <taxon>Bacillati</taxon>
        <taxon>Actinomycetota</taxon>
        <taxon>Actinomycetes</taxon>
        <taxon>Mycobacteriales</taxon>
        <taxon>Nocardiaceae</taxon>
        <taxon>Nocardia</taxon>
    </lineage>
</organism>
<evidence type="ECO:0000313" key="4">
    <source>
        <dbReference type="Proteomes" id="UP000565711"/>
    </source>
</evidence>
<evidence type="ECO:0000256" key="1">
    <source>
        <dbReference type="SAM" id="Phobius"/>
    </source>
</evidence>
<dbReference type="EMBL" id="JAAXOP010000017">
    <property type="protein sequence ID" value="NKY53281.1"/>
    <property type="molecule type" value="Genomic_DNA"/>
</dbReference>
<dbReference type="Pfam" id="PF13399">
    <property type="entry name" value="LytR_C"/>
    <property type="match status" value="1"/>
</dbReference>
<dbReference type="InterPro" id="IPR027381">
    <property type="entry name" value="LytR/CpsA/Psr_C"/>
</dbReference>
<keyword evidence="1" id="KW-0472">Membrane</keyword>
<keyword evidence="4" id="KW-1185">Reference proteome</keyword>
<dbReference type="AlphaFoldDB" id="A0A846Y6F5"/>
<evidence type="ECO:0000313" key="3">
    <source>
        <dbReference type="EMBL" id="NKY53281.1"/>
    </source>
</evidence>
<proteinExistence type="predicted"/>
<reference evidence="3 4" key="1">
    <citation type="submission" date="2020-04" db="EMBL/GenBank/DDBJ databases">
        <title>MicrobeNet Type strains.</title>
        <authorList>
            <person name="Nicholson A.C."/>
        </authorList>
    </citation>
    <scope>NUCLEOTIDE SEQUENCE [LARGE SCALE GENOMIC DNA]</scope>
    <source>
        <strain evidence="3 4">JCM 12354</strain>
    </source>
</reference>